<proteinExistence type="predicted"/>
<reference evidence="1" key="1">
    <citation type="journal article" date="2020" name="Stud. Mycol.">
        <title>101 Dothideomycetes genomes: a test case for predicting lifestyles and emergence of pathogens.</title>
        <authorList>
            <person name="Haridas S."/>
            <person name="Albert R."/>
            <person name="Binder M."/>
            <person name="Bloem J."/>
            <person name="Labutti K."/>
            <person name="Salamov A."/>
            <person name="Andreopoulos B."/>
            <person name="Baker S."/>
            <person name="Barry K."/>
            <person name="Bills G."/>
            <person name="Bluhm B."/>
            <person name="Cannon C."/>
            <person name="Castanera R."/>
            <person name="Culley D."/>
            <person name="Daum C."/>
            <person name="Ezra D."/>
            <person name="Gonzalez J."/>
            <person name="Henrissat B."/>
            <person name="Kuo A."/>
            <person name="Liang C."/>
            <person name="Lipzen A."/>
            <person name="Lutzoni F."/>
            <person name="Magnuson J."/>
            <person name="Mondo S."/>
            <person name="Nolan M."/>
            <person name="Ohm R."/>
            <person name="Pangilinan J."/>
            <person name="Park H.-J."/>
            <person name="Ramirez L."/>
            <person name="Alfaro M."/>
            <person name="Sun H."/>
            <person name="Tritt A."/>
            <person name="Yoshinaga Y."/>
            <person name="Zwiers L.-H."/>
            <person name="Turgeon B."/>
            <person name="Goodwin S."/>
            <person name="Spatafora J."/>
            <person name="Crous P."/>
            <person name="Grigoriev I."/>
        </authorList>
    </citation>
    <scope>NUCLEOTIDE SEQUENCE</scope>
    <source>
        <strain evidence="1">CBS 122681</strain>
    </source>
</reference>
<sequence length="52" mass="5985">MVFCIRLILRAFFFVILFGALGDGGYDCILEAFIADCMSWAWSRLWTAFPTE</sequence>
<evidence type="ECO:0000313" key="2">
    <source>
        <dbReference type="Proteomes" id="UP000799324"/>
    </source>
</evidence>
<keyword evidence="2" id="KW-1185">Reference proteome</keyword>
<gene>
    <name evidence="1" type="ORF">K491DRAFT_123438</name>
</gene>
<evidence type="ECO:0000313" key="1">
    <source>
        <dbReference type="EMBL" id="KAF2659961.1"/>
    </source>
</evidence>
<organism evidence="1 2">
    <name type="scientific">Lophiostoma macrostomum CBS 122681</name>
    <dbReference type="NCBI Taxonomy" id="1314788"/>
    <lineage>
        <taxon>Eukaryota</taxon>
        <taxon>Fungi</taxon>
        <taxon>Dikarya</taxon>
        <taxon>Ascomycota</taxon>
        <taxon>Pezizomycotina</taxon>
        <taxon>Dothideomycetes</taxon>
        <taxon>Pleosporomycetidae</taxon>
        <taxon>Pleosporales</taxon>
        <taxon>Lophiostomataceae</taxon>
        <taxon>Lophiostoma</taxon>
    </lineage>
</organism>
<dbReference type="AlphaFoldDB" id="A0A6A6TKY3"/>
<protein>
    <submittedName>
        <fullName evidence="1">Uncharacterized protein</fullName>
    </submittedName>
</protein>
<dbReference type="Proteomes" id="UP000799324">
    <property type="component" value="Unassembled WGS sequence"/>
</dbReference>
<accession>A0A6A6TKY3</accession>
<name>A0A6A6TKY3_9PLEO</name>
<dbReference type="EMBL" id="MU004303">
    <property type="protein sequence ID" value="KAF2659961.1"/>
    <property type="molecule type" value="Genomic_DNA"/>
</dbReference>